<dbReference type="STRING" id="56857.A0A200RAQ0"/>
<evidence type="ECO:0000259" key="1">
    <source>
        <dbReference type="Pfam" id="PF13966"/>
    </source>
</evidence>
<sequence>MHSSIPSSVVQVVEAITGFQRKPAVMTYLGAPICAGRIKVLYFDDLLSKIRKKMAGWKSNFLSQGGKLIMIRHVLSSMAIYIIAAVAVPKSVLHSINRLIANFFWGSLDGKPKRKWVSWGAICRPVLEGGLGIRNIEDVVGSFRLKNLWSGVVNKSIWAAFICGKYNIDNTSLPGYVIPRTASKFWREVAKLIPVLVENSAWHVGNGDMNFWFENWSNEGILAEVLPEGDYPHSISLREAVEADFIIPGLPAYLIPHVRNLYECRLSAYADKRLWARTPDGNFTVRSVFLQMRNVANPCPFARFYWATFIPKKLSVFFWRAINRAVPVDTRIQNCSISLASGCVCCRQRQVESFDHLFMHGGIAAPLWDYFAPPFGIHRHDFSNFRDFIWAWFNVAPVGSQLGSLGILIPIVIMWETWRERNRRVHNEAPSVLSTCKYKIWNWIHDINPMLKVNKRSPACIQNVLFICRTSLFVVRRRPIKVLRWSTPPPGRWGCDS</sequence>
<dbReference type="InParanoid" id="A0A200RAQ0"/>
<keyword evidence="2" id="KW-0548">Nucleotidyltransferase</keyword>
<comment type="caution">
    <text evidence="2">The sequence shown here is derived from an EMBL/GenBank/DDBJ whole genome shotgun (WGS) entry which is preliminary data.</text>
</comment>
<keyword evidence="2" id="KW-0808">Transferase</keyword>
<dbReference type="OrthoDB" id="428918at2759"/>
<keyword evidence="2" id="KW-0695">RNA-directed DNA polymerase</keyword>
<evidence type="ECO:0000313" key="3">
    <source>
        <dbReference type="Proteomes" id="UP000195402"/>
    </source>
</evidence>
<dbReference type="InterPro" id="IPR026960">
    <property type="entry name" value="RVT-Znf"/>
</dbReference>
<feature type="domain" description="Reverse transcriptase zinc-binding" evidence="1">
    <location>
        <begin position="283"/>
        <end position="368"/>
    </location>
</feature>
<organism evidence="2 3">
    <name type="scientific">Macleaya cordata</name>
    <name type="common">Five-seeded plume-poppy</name>
    <name type="synonym">Bocconia cordata</name>
    <dbReference type="NCBI Taxonomy" id="56857"/>
    <lineage>
        <taxon>Eukaryota</taxon>
        <taxon>Viridiplantae</taxon>
        <taxon>Streptophyta</taxon>
        <taxon>Embryophyta</taxon>
        <taxon>Tracheophyta</taxon>
        <taxon>Spermatophyta</taxon>
        <taxon>Magnoliopsida</taxon>
        <taxon>Ranunculales</taxon>
        <taxon>Papaveraceae</taxon>
        <taxon>Papaveroideae</taxon>
        <taxon>Macleaya</taxon>
    </lineage>
</organism>
<dbReference type="GO" id="GO:0003964">
    <property type="term" value="F:RNA-directed DNA polymerase activity"/>
    <property type="evidence" value="ECO:0007669"/>
    <property type="project" value="UniProtKB-KW"/>
</dbReference>
<protein>
    <submittedName>
        <fullName evidence="2">Reverse transcriptase zinc-binding domain</fullName>
    </submittedName>
</protein>
<evidence type="ECO:0000313" key="2">
    <source>
        <dbReference type="EMBL" id="OVA19753.1"/>
    </source>
</evidence>
<dbReference type="Proteomes" id="UP000195402">
    <property type="component" value="Unassembled WGS sequence"/>
</dbReference>
<keyword evidence="3" id="KW-1185">Reference proteome</keyword>
<dbReference type="EMBL" id="MVGT01000180">
    <property type="protein sequence ID" value="OVA19753.1"/>
    <property type="molecule type" value="Genomic_DNA"/>
</dbReference>
<name>A0A200RAQ0_MACCD</name>
<gene>
    <name evidence="2" type="ORF">BVC80_9059g79</name>
</gene>
<accession>A0A200RAQ0</accession>
<dbReference type="OMA" id="PICAGRI"/>
<reference evidence="2 3" key="1">
    <citation type="journal article" date="2017" name="Mol. Plant">
        <title>The Genome of Medicinal Plant Macleaya cordata Provides New Insights into Benzylisoquinoline Alkaloids Metabolism.</title>
        <authorList>
            <person name="Liu X."/>
            <person name="Liu Y."/>
            <person name="Huang P."/>
            <person name="Ma Y."/>
            <person name="Qing Z."/>
            <person name="Tang Q."/>
            <person name="Cao H."/>
            <person name="Cheng P."/>
            <person name="Zheng Y."/>
            <person name="Yuan Z."/>
            <person name="Zhou Y."/>
            <person name="Liu J."/>
            <person name="Tang Z."/>
            <person name="Zhuo Y."/>
            <person name="Zhang Y."/>
            <person name="Yu L."/>
            <person name="Huang J."/>
            <person name="Yang P."/>
            <person name="Peng Q."/>
            <person name="Zhang J."/>
            <person name="Jiang W."/>
            <person name="Zhang Z."/>
            <person name="Lin K."/>
            <person name="Ro D.K."/>
            <person name="Chen X."/>
            <person name="Xiong X."/>
            <person name="Shang Y."/>
            <person name="Huang S."/>
            <person name="Zeng J."/>
        </authorList>
    </citation>
    <scope>NUCLEOTIDE SEQUENCE [LARGE SCALE GENOMIC DNA]</scope>
    <source>
        <strain evidence="3">cv. BLH2017</strain>
        <tissue evidence="2">Root</tissue>
    </source>
</reference>
<dbReference type="AlphaFoldDB" id="A0A200RAQ0"/>
<dbReference type="Pfam" id="PF13966">
    <property type="entry name" value="zf-RVT"/>
    <property type="match status" value="1"/>
</dbReference>
<dbReference type="PANTHER" id="PTHR33116">
    <property type="entry name" value="REVERSE TRANSCRIPTASE ZINC-BINDING DOMAIN-CONTAINING PROTEIN-RELATED-RELATED"/>
    <property type="match status" value="1"/>
</dbReference>
<dbReference type="PANTHER" id="PTHR33116:SF80">
    <property type="entry name" value="REVERSE TRANSCRIPTASE ZINC-BINDING DOMAIN-CONTAINING PROTEIN"/>
    <property type="match status" value="1"/>
</dbReference>
<proteinExistence type="predicted"/>